<dbReference type="RefSeq" id="WP_416345735.1">
    <property type="nucleotide sequence ID" value="NZ_JALQCY010000007.1"/>
</dbReference>
<dbReference type="Gene3D" id="3.30.450.30">
    <property type="entry name" value="Dynein light chain 2a, cytoplasmic"/>
    <property type="match status" value="1"/>
</dbReference>
<organism evidence="3 4">
    <name type="scientific">Isoptericola peretonis</name>
    <dbReference type="NCBI Taxonomy" id="2918523"/>
    <lineage>
        <taxon>Bacteria</taxon>
        <taxon>Bacillati</taxon>
        <taxon>Actinomycetota</taxon>
        <taxon>Actinomycetes</taxon>
        <taxon>Micrococcales</taxon>
        <taxon>Promicromonosporaceae</taxon>
        <taxon>Isoptericola</taxon>
    </lineage>
</organism>
<protein>
    <submittedName>
        <fullName evidence="3">Roadblock/LC7 domain-containing protein</fullName>
    </submittedName>
</protein>
<reference evidence="3 4" key="1">
    <citation type="submission" date="2022-02" db="EMBL/GenBank/DDBJ databases">
        <title>The car tank lid bacteriome: a reservoir of bacteria with potential in bioremediation of fuel.</title>
        <authorList>
            <person name="Vidal-Verdu A."/>
            <person name="Gomez-Martinez D."/>
            <person name="Latorre-Perez A."/>
            <person name="Pereto J."/>
            <person name="Porcar M."/>
        </authorList>
    </citation>
    <scope>NUCLEOTIDE SEQUENCE [LARGE SCALE GENOMIC DNA]</scope>
    <source>
        <strain evidence="3 4">4D.3</strain>
    </source>
</reference>
<dbReference type="InterPro" id="IPR053141">
    <property type="entry name" value="Mycobact_SerProt_Inhib_Rv3364c"/>
</dbReference>
<dbReference type="Pfam" id="PF03259">
    <property type="entry name" value="Robl_LC7"/>
    <property type="match status" value="1"/>
</dbReference>
<feature type="region of interest" description="Disordered" evidence="1">
    <location>
        <begin position="133"/>
        <end position="177"/>
    </location>
</feature>
<dbReference type="PANTHER" id="PTHR36222">
    <property type="entry name" value="SERINE PROTEASE INHIBITOR RV3364C"/>
    <property type="match status" value="1"/>
</dbReference>
<dbReference type="EMBL" id="JALQCY010000007">
    <property type="protein sequence ID" value="MCK9795885.1"/>
    <property type="molecule type" value="Genomic_DNA"/>
</dbReference>
<dbReference type="PANTHER" id="PTHR36222:SF1">
    <property type="entry name" value="SERINE PROTEASE INHIBITOR RV3364C"/>
    <property type="match status" value="1"/>
</dbReference>
<feature type="compositionally biased region" description="Basic and acidic residues" evidence="1">
    <location>
        <begin position="137"/>
        <end position="146"/>
    </location>
</feature>
<dbReference type="SMART" id="SM00960">
    <property type="entry name" value="Robl_LC7"/>
    <property type="match status" value="1"/>
</dbReference>
<keyword evidence="4" id="KW-1185">Reference proteome</keyword>
<gene>
    <name evidence="3" type="ORF">M1843_19240</name>
</gene>
<evidence type="ECO:0000313" key="4">
    <source>
        <dbReference type="Proteomes" id="UP001651050"/>
    </source>
</evidence>
<evidence type="ECO:0000259" key="2">
    <source>
        <dbReference type="SMART" id="SM00960"/>
    </source>
</evidence>
<feature type="compositionally biased region" description="Low complexity" evidence="1">
    <location>
        <begin position="156"/>
        <end position="169"/>
    </location>
</feature>
<comment type="caution">
    <text evidence="3">The sequence shown here is derived from an EMBL/GenBank/DDBJ whole genome shotgun (WGS) entry which is preliminary data.</text>
</comment>
<evidence type="ECO:0000256" key="1">
    <source>
        <dbReference type="SAM" id="MobiDB-lite"/>
    </source>
</evidence>
<dbReference type="SUPFAM" id="SSF103196">
    <property type="entry name" value="Roadblock/LC7 domain"/>
    <property type="match status" value="1"/>
</dbReference>
<dbReference type="InterPro" id="IPR004942">
    <property type="entry name" value="Roadblock/LAMTOR2_dom"/>
</dbReference>
<sequence>MTTQATGTMPLGSAHPDSWMLDLVAGVRGVQHAVVLSSDGLVKVRTDVTDPDTADKVAAACAGLVALGMSMGREFGAGDRLRQVLVEFDGGFLFVRGAGDGSRLAVVTDATVDPGLVAQQMQAQVLMIGERTLGTDPAHRPTDRRAGQAPEPTPAPTTERAAAPLATRPVADAPREP</sequence>
<accession>A0ABT0J8S6</accession>
<name>A0ABT0J8S6_9MICO</name>
<proteinExistence type="predicted"/>
<feature type="domain" description="Roadblock/LAMTOR2" evidence="2">
    <location>
        <begin position="18"/>
        <end position="108"/>
    </location>
</feature>
<evidence type="ECO:0000313" key="3">
    <source>
        <dbReference type="EMBL" id="MCK9795885.1"/>
    </source>
</evidence>
<dbReference type="Proteomes" id="UP001651050">
    <property type="component" value="Unassembled WGS sequence"/>
</dbReference>